<reference evidence="2" key="1">
    <citation type="submission" date="2020-03" db="EMBL/GenBank/DDBJ databases">
        <title>The deep terrestrial virosphere.</title>
        <authorList>
            <person name="Holmfeldt K."/>
            <person name="Nilsson E."/>
            <person name="Simone D."/>
            <person name="Lopez-Fernandez M."/>
            <person name="Wu X."/>
            <person name="de Brujin I."/>
            <person name="Lundin D."/>
            <person name="Andersson A."/>
            <person name="Bertilsson S."/>
            <person name="Dopson M."/>
        </authorList>
    </citation>
    <scope>NUCLEOTIDE SEQUENCE</scope>
    <source>
        <strain evidence="2">TM448A03793</strain>
    </source>
</reference>
<evidence type="ECO:0000256" key="1">
    <source>
        <dbReference type="SAM" id="Phobius"/>
    </source>
</evidence>
<gene>
    <name evidence="2" type="ORF">TM448A03793_0007</name>
</gene>
<accession>A0A6H2A1W5</accession>
<name>A0A6H2A1W5_9ZZZZ</name>
<organism evidence="2">
    <name type="scientific">viral metagenome</name>
    <dbReference type="NCBI Taxonomy" id="1070528"/>
    <lineage>
        <taxon>unclassified sequences</taxon>
        <taxon>metagenomes</taxon>
        <taxon>organismal metagenomes</taxon>
    </lineage>
</organism>
<sequence>MLDIAMTLGGLVIPPLFSFIKGLFGKNDTPEATMSALATTKPEALAGYTQGMATLMDAQTKFFNRDVVGAISGWVSNLRAAIRPIAVCVSIGILVIMAVANLFYTAELVKASQVAIVADTLTGIRLSCEGIIASWFGSRVSLHG</sequence>
<dbReference type="EMBL" id="MT144443">
    <property type="protein sequence ID" value="QJA53702.1"/>
    <property type="molecule type" value="Genomic_DNA"/>
</dbReference>
<protein>
    <submittedName>
        <fullName evidence="2">Uncharacterized protein</fullName>
    </submittedName>
</protein>
<feature type="transmembrane region" description="Helical" evidence="1">
    <location>
        <begin position="85"/>
        <end position="104"/>
    </location>
</feature>
<keyword evidence="1" id="KW-0812">Transmembrane</keyword>
<keyword evidence="1" id="KW-1133">Transmembrane helix</keyword>
<evidence type="ECO:0000313" key="2">
    <source>
        <dbReference type="EMBL" id="QJA53702.1"/>
    </source>
</evidence>
<proteinExistence type="predicted"/>
<dbReference type="AlphaFoldDB" id="A0A6H2A1W5"/>
<keyword evidence="1" id="KW-0472">Membrane</keyword>